<feature type="region of interest" description="Disordered" evidence="1">
    <location>
        <begin position="279"/>
        <end position="331"/>
    </location>
</feature>
<feature type="region of interest" description="Disordered" evidence="1">
    <location>
        <begin position="87"/>
        <end position="112"/>
    </location>
</feature>
<name>A0A9P5LHH9_9HYPO</name>
<keyword evidence="3" id="KW-1185">Reference proteome</keyword>
<protein>
    <submittedName>
        <fullName evidence="2">Uncharacterized protein</fullName>
    </submittedName>
</protein>
<sequence length="331" mass="36213">MDDANRTTGHYTSHYEAVPTITERLANQKVGVTLRVAPRPSIRPVRPVHLVSSHPILALPPVDPCQHDLALSNPRIYGPHGYLAPATSSARKIPRPPATHTPRPAKTQGRRRATHRLILQLPVPTGYLPALQIPAGATTRLAPSPSRSKSPPYRSASSGGPEFFFRADAAPTPTTLQWPQRTTPEGSEATLAHSADFDPPLALPRYSRSRPSICIWSIPFTSTIHRPAVTSKNLPPPPTTDIHIHIHLDDPCRLTTTPPDSSRPFETFTIALQITPRDPALLPLDPRSFPRHPRERLASRMHMSSADSTVATIRPASLPPPKRSCPPVESS</sequence>
<feature type="compositionally biased region" description="Polar residues" evidence="1">
    <location>
        <begin position="172"/>
        <end position="185"/>
    </location>
</feature>
<reference evidence="2" key="1">
    <citation type="submission" date="2020-03" db="EMBL/GenBank/DDBJ databases">
        <title>Draft Genome Sequence of Cylindrodendrum hubeiense.</title>
        <authorList>
            <person name="Buettner E."/>
            <person name="Kellner H."/>
        </authorList>
    </citation>
    <scope>NUCLEOTIDE SEQUENCE</scope>
    <source>
        <strain evidence="2">IHI 201604</strain>
    </source>
</reference>
<gene>
    <name evidence="2" type="ORF">G7Z17_g5269</name>
</gene>
<dbReference type="AlphaFoldDB" id="A0A9P5LHH9"/>
<feature type="region of interest" description="Disordered" evidence="1">
    <location>
        <begin position="138"/>
        <end position="200"/>
    </location>
</feature>
<feature type="compositionally biased region" description="Low complexity" evidence="1">
    <location>
        <begin position="142"/>
        <end position="158"/>
    </location>
</feature>
<dbReference type="Proteomes" id="UP000722485">
    <property type="component" value="Unassembled WGS sequence"/>
</dbReference>
<evidence type="ECO:0000313" key="2">
    <source>
        <dbReference type="EMBL" id="KAF7551126.1"/>
    </source>
</evidence>
<evidence type="ECO:0000313" key="3">
    <source>
        <dbReference type="Proteomes" id="UP000722485"/>
    </source>
</evidence>
<accession>A0A9P5LHH9</accession>
<comment type="caution">
    <text evidence="2">The sequence shown here is derived from an EMBL/GenBank/DDBJ whole genome shotgun (WGS) entry which is preliminary data.</text>
</comment>
<proteinExistence type="predicted"/>
<organism evidence="2 3">
    <name type="scientific">Cylindrodendrum hubeiense</name>
    <dbReference type="NCBI Taxonomy" id="595255"/>
    <lineage>
        <taxon>Eukaryota</taxon>
        <taxon>Fungi</taxon>
        <taxon>Dikarya</taxon>
        <taxon>Ascomycota</taxon>
        <taxon>Pezizomycotina</taxon>
        <taxon>Sordariomycetes</taxon>
        <taxon>Hypocreomycetidae</taxon>
        <taxon>Hypocreales</taxon>
        <taxon>Nectriaceae</taxon>
        <taxon>Cylindrodendrum</taxon>
    </lineage>
</organism>
<dbReference type="EMBL" id="JAANBB010000084">
    <property type="protein sequence ID" value="KAF7551126.1"/>
    <property type="molecule type" value="Genomic_DNA"/>
</dbReference>
<evidence type="ECO:0000256" key="1">
    <source>
        <dbReference type="SAM" id="MobiDB-lite"/>
    </source>
</evidence>